<reference evidence="1 2" key="1">
    <citation type="submission" date="2024-02" db="EMBL/GenBank/DDBJ databases">
        <title>Herpetosiphon gulosus NBRC 112829.</title>
        <authorList>
            <person name="Ichikawa N."/>
            <person name="Katano-Makiyama Y."/>
            <person name="Hidaka K."/>
        </authorList>
    </citation>
    <scope>NUCLEOTIDE SEQUENCE [LARGE SCALE GENOMIC DNA]</scope>
    <source>
        <strain evidence="1 2">NBRC 112829</strain>
    </source>
</reference>
<dbReference type="PANTHER" id="PTHR42957">
    <property type="entry name" value="HELICASE MJ1565-RELATED"/>
    <property type="match status" value="1"/>
</dbReference>
<comment type="caution">
    <text evidence="1">The sequence shown here is derived from an EMBL/GenBank/DDBJ whole genome shotgun (WGS) entry which is preliminary data.</text>
</comment>
<accession>A0ABP9X6H7</accession>
<evidence type="ECO:0008006" key="3">
    <source>
        <dbReference type="Google" id="ProtNLM"/>
    </source>
</evidence>
<dbReference type="RefSeq" id="WP_345724586.1">
    <property type="nucleotide sequence ID" value="NZ_BAABRU010000029.1"/>
</dbReference>
<dbReference type="Gene3D" id="3.40.50.300">
    <property type="entry name" value="P-loop containing nucleotide triphosphate hydrolases"/>
    <property type="match status" value="2"/>
</dbReference>
<sequence length="675" mass="76701">MQMGFVNEIAKIATIDLFKRNKKTNELETGMFVGRPFHLDYDHAHLLIADAWKQKAGGIPQGSFLLAYYENEEAISEALLLRVLHPTKLPTDSDVISSMVEYYKDNLKTGGRDTQLDTFTRYEFSFSGVECRILGTFYCDPSGKIQFGADVENFYSAHNYSVIKPNTAILEAIVNFREGDHIPGNATDVEIGKVRYSSSRRFQDHLETVPVFVSPQDFLGKRTALFGMTRTGKSNTVKKVIQATVLMSTKAGESLPSQSSDSAEENLKSFTDANMPKYPVGQIIFDINGEYANANIQDQGTAIFELYKEHVTRYSVLKKKDFHVLKVNFYRDVRSGFELVRSHLSTDTADYVKSLLSIDLTPPEDTSDKSAMTRYARKKAAYLCCLYQAGFALPKGFTVTFAGKIDLNKWVKADGSLDPSKGITLEEAVNWFSTIWDRYEDPFFASYKDDKGHEWADEDLKALLVFLTRKPKPRSSTMISGFRKLRSLADKHTETAGKPFEMEIIDELRKGRIIIVDLSQGDPGTQKLYSERICHQIFADAMDRFVKNQPNNFIQFYFEEAHNLFPKKDDKDLSQIYNRIAKEGAKLNLGLIYATQEVSSISSNILKNTQNWFIAHLNNDDEIKEIKKYYDFGDFTASLVRFSASSDKGFVRMKTYSNPFVVPVQIDRFPKNEGE</sequence>
<evidence type="ECO:0000313" key="1">
    <source>
        <dbReference type="EMBL" id="GAA5530997.1"/>
    </source>
</evidence>
<proteinExistence type="predicted"/>
<dbReference type="EMBL" id="BAABRU010000029">
    <property type="protein sequence ID" value="GAA5530997.1"/>
    <property type="molecule type" value="Genomic_DNA"/>
</dbReference>
<dbReference type="SUPFAM" id="SSF52540">
    <property type="entry name" value="P-loop containing nucleoside triphosphate hydrolases"/>
    <property type="match status" value="1"/>
</dbReference>
<organism evidence="1 2">
    <name type="scientific">Herpetosiphon gulosus</name>
    <dbReference type="NCBI Taxonomy" id="1973496"/>
    <lineage>
        <taxon>Bacteria</taxon>
        <taxon>Bacillati</taxon>
        <taxon>Chloroflexota</taxon>
        <taxon>Chloroflexia</taxon>
        <taxon>Herpetosiphonales</taxon>
        <taxon>Herpetosiphonaceae</taxon>
        <taxon>Herpetosiphon</taxon>
    </lineage>
</organism>
<dbReference type="InterPro" id="IPR008571">
    <property type="entry name" value="HerA-like"/>
</dbReference>
<protein>
    <recommendedName>
        <fullName evidence="3">ATPase</fullName>
    </recommendedName>
</protein>
<dbReference type="InterPro" id="IPR027417">
    <property type="entry name" value="P-loop_NTPase"/>
</dbReference>
<gene>
    <name evidence="1" type="ORF">Hgul01_04821</name>
</gene>
<keyword evidence="2" id="KW-1185">Reference proteome</keyword>
<evidence type="ECO:0000313" key="2">
    <source>
        <dbReference type="Proteomes" id="UP001428290"/>
    </source>
</evidence>
<dbReference type="Proteomes" id="UP001428290">
    <property type="component" value="Unassembled WGS sequence"/>
</dbReference>
<name>A0ABP9X6H7_9CHLR</name>
<dbReference type="PANTHER" id="PTHR42957:SF1">
    <property type="entry name" value="HELICASE MJ1565-RELATED"/>
    <property type="match status" value="1"/>
</dbReference>